<evidence type="ECO:0000256" key="1">
    <source>
        <dbReference type="SAM" id="SignalP"/>
    </source>
</evidence>
<evidence type="ECO:0000313" key="3">
    <source>
        <dbReference type="EnsemblPlants" id="QL04p018445:mrna"/>
    </source>
</evidence>
<dbReference type="EnsemblPlants" id="QL04p018445:mrna">
    <property type="protein sequence ID" value="QL04p018445:mrna"/>
    <property type="gene ID" value="QL04p018445"/>
</dbReference>
<dbReference type="Gramene" id="QL04p018445:mrna">
    <property type="protein sequence ID" value="QL04p018445:mrna"/>
    <property type="gene ID" value="QL04p018445"/>
</dbReference>
<feature type="domain" description="FBD" evidence="2">
    <location>
        <begin position="19"/>
        <end position="62"/>
    </location>
</feature>
<dbReference type="AlphaFoldDB" id="A0A7N2LDT9"/>
<dbReference type="InterPro" id="IPR006566">
    <property type="entry name" value="FBD"/>
</dbReference>
<dbReference type="EMBL" id="LRBV02000004">
    <property type="status" value="NOT_ANNOTATED_CDS"/>
    <property type="molecule type" value="Genomic_DNA"/>
</dbReference>
<accession>A0A7N2LDT9</accession>
<dbReference type="Pfam" id="PF08387">
    <property type="entry name" value="FBD"/>
    <property type="match status" value="1"/>
</dbReference>
<name>A0A7N2LDT9_QUELO</name>
<keyword evidence="1" id="KW-0732">Signal</keyword>
<feature type="signal peptide" evidence="1">
    <location>
        <begin position="1"/>
        <end position="17"/>
    </location>
</feature>
<dbReference type="Proteomes" id="UP000594261">
    <property type="component" value="Chromosome 4"/>
</dbReference>
<proteinExistence type="predicted"/>
<reference evidence="3 4" key="1">
    <citation type="journal article" date="2016" name="G3 (Bethesda)">
        <title>First Draft Assembly and Annotation of the Genome of a California Endemic Oak Quercus lobata Nee (Fagaceae).</title>
        <authorList>
            <person name="Sork V.L."/>
            <person name="Fitz-Gibbon S.T."/>
            <person name="Puiu D."/>
            <person name="Crepeau M."/>
            <person name="Gugger P.F."/>
            <person name="Sherman R."/>
            <person name="Stevens K."/>
            <person name="Langley C.H."/>
            <person name="Pellegrini M."/>
            <person name="Salzberg S.L."/>
        </authorList>
    </citation>
    <scope>NUCLEOTIDE SEQUENCE [LARGE SCALE GENOMIC DNA]</scope>
    <source>
        <strain evidence="3 4">cv. SW786</strain>
    </source>
</reference>
<organism evidence="3 4">
    <name type="scientific">Quercus lobata</name>
    <name type="common">Valley oak</name>
    <dbReference type="NCBI Taxonomy" id="97700"/>
    <lineage>
        <taxon>Eukaryota</taxon>
        <taxon>Viridiplantae</taxon>
        <taxon>Streptophyta</taxon>
        <taxon>Embryophyta</taxon>
        <taxon>Tracheophyta</taxon>
        <taxon>Spermatophyta</taxon>
        <taxon>Magnoliopsida</taxon>
        <taxon>eudicotyledons</taxon>
        <taxon>Gunneridae</taxon>
        <taxon>Pentapetalae</taxon>
        <taxon>rosids</taxon>
        <taxon>fabids</taxon>
        <taxon>Fagales</taxon>
        <taxon>Fagaceae</taxon>
        <taxon>Quercus</taxon>
    </lineage>
</organism>
<evidence type="ECO:0000259" key="2">
    <source>
        <dbReference type="Pfam" id="PF08387"/>
    </source>
</evidence>
<sequence length="161" mass="18250">MLNCLALLLLSLNAVRAFGCLARHLKTVEIVGFEAKFFGLKYLTGLVQFPLKHARVLEKVVIYGKAEASNQTPTLLEACRLLEMRESPRNKQYPVVTNGQWDCLSNLHFSKLESQWRTTGKEKSMEHGVFQILEDSRNISVLRGPCCNHELTDIVDYIGNI</sequence>
<reference evidence="3" key="2">
    <citation type="submission" date="2021-01" db="UniProtKB">
        <authorList>
            <consortium name="EnsemblPlants"/>
        </authorList>
    </citation>
    <scope>IDENTIFICATION</scope>
</reference>
<dbReference type="InParanoid" id="A0A7N2LDT9"/>
<evidence type="ECO:0000313" key="4">
    <source>
        <dbReference type="Proteomes" id="UP000594261"/>
    </source>
</evidence>
<feature type="chain" id="PRO_5029557388" description="FBD domain-containing protein" evidence="1">
    <location>
        <begin position="18"/>
        <end position="161"/>
    </location>
</feature>
<keyword evidence="4" id="KW-1185">Reference proteome</keyword>
<protein>
    <recommendedName>
        <fullName evidence="2">FBD domain-containing protein</fullName>
    </recommendedName>
</protein>